<name>A0ABY9D4V8_VITVI</name>
<reference evidence="1 2" key="1">
    <citation type="journal article" date="2023" name="Hortic Res">
        <title>The complete reference genome for grapevine (Vitis vinifera L.) genetics and breeding.</title>
        <authorList>
            <person name="Shi X."/>
            <person name="Cao S."/>
            <person name="Wang X."/>
            <person name="Huang S."/>
            <person name="Wang Y."/>
            <person name="Liu Z."/>
            <person name="Liu W."/>
            <person name="Leng X."/>
            <person name="Peng Y."/>
            <person name="Wang N."/>
            <person name="Wang Y."/>
            <person name="Ma Z."/>
            <person name="Xu X."/>
            <person name="Zhang F."/>
            <person name="Xue H."/>
            <person name="Zhong H."/>
            <person name="Wang Y."/>
            <person name="Zhang K."/>
            <person name="Velt A."/>
            <person name="Avia K."/>
            <person name="Holtgrawe D."/>
            <person name="Grimplet J."/>
            <person name="Matus J.T."/>
            <person name="Ware D."/>
            <person name="Wu X."/>
            <person name="Wang H."/>
            <person name="Liu C."/>
            <person name="Fang Y."/>
            <person name="Rustenholz C."/>
            <person name="Cheng Z."/>
            <person name="Xiao H."/>
            <person name="Zhou Y."/>
        </authorList>
    </citation>
    <scope>NUCLEOTIDE SEQUENCE [LARGE SCALE GENOMIC DNA]</scope>
    <source>
        <strain evidence="2">cv. Pinot noir / PN40024</strain>
        <tissue evidence="1">Leaf</tissue>
    </source>
</reference>
<keyword evidence="2" id="KW-1185">Reference proteome</keyword>
<sequence length="243" mass="27449">MMGGLRLSFEKCSGCREEEEQSNEVWVRIFGLLVSLWNPTMLRRVGDECNGSVAIDPQTVKLKELQWARILVKTDDGAKPSTLVIGIEEEAYTLALWWELRSSVKKVRVDSRKWGEVRNDNLSCSVLRVEVESAIEKPEELLLSDEGTGRTERVMGHEAIVDWAQQLVPMGYEKMVCGSNPSDLKLKRVVKEGTRPEVGPSKSWAFDRDGSLMDGARPIKLTAQESIFERPEELMHSDKGLGW</sequence>
<evidence type="ECO:0008006" key="3">
    <source>
        <dbReference type="Google" id="ProtNLM"/>
    </source>
</evidence>
<evidence type="ECO:0000313" key="2">
    <source>
        <dbReference type="Proteomes" id="UP001227230"/>
    </source>
</evidence>
<protein>
    <recommendedName>
        <fullName evidence="3">DUF4283 domain-containing protein</fullName>
    </recommendedName>
</protein>
<proteinExistence type="predicted"/>
<dbReference type="Proteomes" id="UP001227230">
    <property type="component" value="Chromosome 13"/>
</dbReference>
<accession>A0ABY9D4V8</accession>
<dbReference type="PANTHER" id="PTHR34427:SF5">
    <property type="entry name" value="DUF4283 DOMAIN-CONTAINING PROTEIN"/>
    <property type="match status" value="1"/>
</dbReference>
<organism evidence="1 2">
    <name type="scientific">Vitis vinifera</name>
    <name type="common">Grape</name>
    <dbReference type="NCBI Taxonomy" id="29760"/>
    <lineage>
        <taxon>Eukaryota</taxon>
        <taxon>Viridiplantae</taxon>
        <taxon>Streptophyta</taxon>
        <taxon>Embryophyta</taxon>
        <taxon>Tracheophyta</taxon>
        <taxon>Spermatophyta</taxon>
        <taxon>Magnoliopsida</taxon>
        <taxon>eudicotyledons</taxon>
        <taxon>Gunneridae</taxon>
        <taxon>Pentapetalae</taxon>
        <taxon>rosids</taxon>
        <taxon>Vitales</taxon>
        <taxon>Vitaceae</taxon>
        <taxon>Viteae</taxon>
        <taxon>Vitis</taxon>
    </lineage>
</organism>
<evidence type="ECO:0000313" key="1">
    <source>
        <dbReference type="EMBL" id="WKA01978.1"/>
    </source>
</evidence>
<gene>
    <name evidence="1" type="ORF">VitviT2T_020220</name>
</gene>
<dbReference type="PANTHER" id="PTHR34427">
    <property type="entry name" value="DUF4283 DOMAIN PROTEIN"/>
    <property type="match status" value="1"/>
</dbReference>
<dbReference type="EMBL" id="CP126660">
    <property type="protein sequence ID" value="WKA01978.1"/>
    <property type="molecule type" value="Genomic_DNA"/>
</dbReference>